<gene>
    <name evidence="2" type="ORF">OGH68_10285</name>
</gene>
<organism evidence="2 3">
    <name type="scientific">Streptomyces peucetius</name>
    <dbReference type="NCBI Taxonomy" id="1950"/>
    <lineage>
        <taxon>Bacteria</taxon>
        <taxon>Bacillati</taxon>
        <taxon>Actinomycetota</taxon>
        <taxon>Actinomycetes</taxon>
        <taxon>Kitasatosporales</taxon>
        <taxon>Streptomycetaceae</taxon>
        <taxon>Streptomyces</taxon>
    </lineage>
</organism>
<dbReference type="InterPro" id="IPR002397">
    <property type="entry name" value="Cyt_P450_B"/>
</dbReference>
<dbReference type="PRINTS" id="PR00359">
    <property type="entry name" value="BP450"/>
</dbReference>
<protein>
    <submittedName>
        <fullName evidence="2">Cytochrome P450</fullName>
    </submittedName>
</protein>
<accession>A0ABY6I4E1</accession>
<keyword evidence="3" id="KW-1185">Reference proteome</keyword>
<dbReference type="RefSeq" id="WP_264243073.1">
    <property type="nucleotide sequence ID" value="NZ_CP107567.1"/>
</dbReference>
<dbReference type="Pfam" id="PF00067">
    <property type="entry name" value="p450"/>
    <property type="match status" value="1"/>
</dbReference>
<dbReference type="Proteomes" id="UP001163878">
    <property type="component" value="Chromosome"/>
</dbReference>
<evidence type="ECO:0000313" key="3">
    <source>
        <dbReference type="Proteomes" id="UP001163878"/>
    </source>
</evidence>
<dbReference type="Gene3D" id="1.10.630.10">
    <property type="entry name" value="Cytochrome P450"/>
    <property type="match status" value="1"/>
</dbReference>
<dbReference type="PANTHER" id="PTHR46696">
    <property type="entry name" value="P450, PUTATIVE (EUROFUNG)-RELATED"/>
    <property type="match status" value="1"/>
</dbReference>
<dbReference type="CDD" id="cd11033">
    <property type="entry name" value="CYP142-like"/>
    <property type="match status" value="1"/>
</dbReference>
<evidence type="ECO:0000313" key="2">
    <source>
        <dbReference type="EMBL" id="UYQ61844.1"/>
    </source>
</evidence>
<name>A0ABY6I4E1_STRPE</name>
<sequence length="414" mass="46219">MSCPHLPQGFDFTDPDLLQARVPHPEFAEMRRTAPVWWCEQPAGISGFDDEGYWAVTRHADVRHVSTHPELFSSNTNTAVIRFNESISRDQIEVQKLIMLNMDPPEHTRVRQIVQRGFTPRAVRSLEAALRRRARSIVETAVAGAEPDGSFDFVTEIAVELPLQAIAELIGVPQEDRSKIFDWSNKMAAYDDPEYAITEEVGTEAAMEIVSYAMNLAAARKQCPAADIVSQLVAAEGEGNLSFDEFGFFVILLAVAGNETTRNAISHGMHAFLTHPDQWELYKRLRPQTTAEEIVRWATPVVSFQRTATQDVVLGGARIKKGDRVGLFYSSANNDPTVFDHPERFDITRDPNPHLGFGGGGPHFCLGKSLAVMEINLIFDAMADALPDLRLTGEPRRLRSAWLNGIKELRVRRA</sequence>
<dbReference type="PANTHER" id="PTHR46696:SF4">
    <property type="entry name" value="BIOTIN BIOSYNTHESIS CYTOCHROME P450"/>
    <property type="match status" value="1"/>
</dbReference>
<evidence type="ECO:0000256" key="1">
    <source>
        <dbReference type="ARBA" id="ARBA00010617"/>
    </source>
</evidence>
<dbReference type="EMBL" id="CP107567">
    <property type="protein sequence ID" value="UYQ61844.1"/>
    <property type="molecule type" value="Genomic_DNA"/>
</dbReference>
<reference evidence="2" key="1">
    <citation type="submission" date="2022-10" db="EMBL/GenBank/DDBJ databases">
        <title>Cytochrome P450 Catalyzes Benzene Ring Formation in the Biosynthesis of Trialkyl-Substituted Aromatic Polyketides.</title>
        <authorList>
            <person name="Zhao E."/>
            <person name="Ge H."/>
        </authorList>
    </citation>
    <scope>NUCLEOTIDE SEQUENCE</scope>
    <source>
        <strain evidence="2">NA0869</strain>
    </source>
</reference>
<proteinExistence type="inferred from homology"/>
<dbReference type="SUPFAM" id="SSF48264">
    <property type="entry name" value="Cytochrome P450"/>
    <property type="match status" value="1"/>
</dbReference>
<dbReference type="InterPro" id="IPR001128">
    <property type="entry name" value="Cyt_P450"/>
</dbReference>
<comment type="similarity">
    <text evidence="1">Belongs to the cytochrome P450 family.</text>
</comment>
<dbReference type="InterPro" id="IPR036396">
    <property type="entry name" value="Cyt_P450_sf"/>
</dbReference>